<protein>
    <submittedName>
        <fullName evidence="2">Uncharacterized protein</fullName>
    </submittedName>
</protein>
<evidence type="ECO:0000313" key="2">
    <source>
        <dbReference type="EMBL" id="MBB4641022.1"/>
    </source>
</evidence>
<dbReference type="AlphaFoldDB" id="A0A840HS92"/>
<reference evidence="2 3" key="1">
    <citation type="submission" date="2020-08" db="EMBL/GenBank/DDBJ databases">
        <title>Genomic Encyclopedia of Type Strains, Phase IV (KMG-IV): sequencing the most valuable type-strain genomes for metagenomic binning, comparative biology and taxonomic classification.</title>
        <authorList>
            <person name="Goeker M."/>
        </authorList>
    </citation>
    <scope>NUCLEOTIDE SEQUENCE [LARGE SCALE GENOMIC DNA]</scope>
    <source>
        <strain evidence="2 3">DSM 7465</strain>
    </source>
</reference>
<evidence type="ECO:0000256" key="1">
    <source>
        <dbReference type="SAM" id="SignalP"/>
    </source>
</evidence>
<evidence type="ECO:0000313" key="3">
    <source>
        <dbReference type="Proteomes" id="UP000575068"/>
    </source>
</evidence>
<comment type="caution">
    <text evidence="2">The sequence shown here is derived from an EMBL/GenBank/DDBJ whole genome shotgun (WGS) entry which is preliminary data.</text>
</comment>
<proteinExistence type="predicted"/>
<accession>A0A840HS92</accession>
<sequence>MPRSRHFVALMVPLFLLPSTARAEAPERVQTLVVYGNDPCPKAEDGAIIVCARKPESERYRIPKTLREKKRAVGSQGWASRVETMEAANRQQLPNSCSVIGSNGQTGCTQAMLRQWFEERRRAKQEAEGVP</sequence>
<keyword evidence="1" id="KW-0732">Signal</keyword>
<feature type="chain" id="PRO_5032862518" evidence="1">
    <location>
        <begin position="24"/>
        <end position="131"/>
    </location>
</feature>
<dbReference type="EMBL" id="JACHOV010000004">
    <property type="protein sequence ID" value="MBB4641022.1"/>
    <property type="molecule type" value="Genomic_DNA"/>
</dbReference>
<dbReference type="Proteomes" id="UP000575068">
    <property type="component" value="Unassembled WGS sequence"/>
</dbReference>
<keyword evidence="3" id="KW-1185">Reference proteome</keyword>
<organism evidence="2 3">
    <name type="scientific">Rhizorhapis suberifaciens</name>
    <name type="common">corky root of lettuce</name>
    <dbReference type="NCBI Taxonomy" id="13656"/>
    <lineage>
        <taxon>Bacteria</taxon>
        <taxon>Pseudomonadati</taxon>
        <taxon>Pseudomonadota</taxon>
        <taxon>Alphaproteobacteria</taxon>
        <taxon>Sphingomonadales</taxon>
        <taxon>Sphingomonadaceae</taxon>
        <taxon>Rhizorhapis</taxon>
    </lineage>
</organism>
<feature type="signal peptide" evidence="1">
    <location>
        <begin position="1"/>
        <end position="23"/>
    </location>
</feature>
<gene>
    <name evidence="2" type="ORF">HNQ99_001326</name>
</gene>
<name>A0A840HS92_9SPHN</name>
<dbReference type="RefSeq" id="WP_184474839.1">
    <property type="nucleotide sequence ID" value="NZ_JACHOV010000004.1"/>
</dbReference>